<protein>
    <submittedName>
        <fullName evidence="1">Uncharacterized protein</fullName>
    </submittedName>
</protein>
<dbReference type="EMBL" id="BGZK01003851">
    <property type="protein sequence ID" value="GBP05041.1"/>
    <property type="molecule type" value="Genomic_DNA"/>
</dbReference>
<gene>
    <name evidence="1" type="ORF">EVAR_72867_1</name>
</gene>
<organism evidence="1 2">
    <name type="scientific">Eumeta variegata</name>
    <name type="common">Bagworm moth</name>
    <name type="synonym">Eumeta japonica</name>
    <dbReference type="NCBI Taxonomy" id="151549"/>
    <lineage>
        <taxon>Eukaryota</taxon>
        <taxon>Metazoa</taxon>
        <taxon>Ecdysozoa</taxon>
        <taxon>Arthropoda</taxon>
        <taxon>Hexapoda</taxon>
        <taxon>Insecta</taxon>
        <taxon>Pterygota</taxon>
        <taxon>Neoptera</taxon>
        <taxon>Endopterygota</taxon>
        <taxon>Lepidoptera</taxon>
        <taxon>Glossata</taxon>
        <taxon>Ditrysia</taxon>
        <taxon>Tineoidea</taxon>
        <taxon>Psychidae</taxon>
        <taxon>Oiketicinae</taxon>
        <taxon>Eumeta</taxon>
    </lineage>
</organism>
<evidence type="ECO:0000313" key="1">
    <source>
        <dbReference type="EMBL" id="GBP05041.1"/>
    </source>
</evidence>
<accession>A0A4C1SVG3</accession>
<dbReference type="AlphaFoldDB" id="A0A4C1SVG3"/>
<evidence type="ECO:0000313" key="2">
    <source>
        <dbReference type="Proteomes" id="UP000299102"/>
    </source>
</evidence>
<reference evidence="1 2" key="1">
    <citation type="journal article" date="2019" name="Commun. Biol.">
        <title>The bagworm genome reveals a unique fibroin gene that provides high tensile strength.</title>
        <authorList>
            <person name="Kono N."/>
            <person name="Nakamura H."/>
            <person name="Ohtoshi R."/>
            <person name="Tomita M."/>
            <person name="Numata K."/>
            <person name="Arakawa K."/>
        </authorList>
    </citation>
    <scope>NUCLEOTIDE SEQUENCE [LARGE SCALE GENOMIC DNA]</scope>
</reference>
<proteinExistence type="predicted"/>
<sequence length="115" mass="12883">MFRGGEERRVGERNTCALHHSQPNQGGRVSCVVLHILRKLRDSTSLNEVVSAFVGCFNTPYALVGVTVCICGVKRSNYTFASQLDTSNPPCDVRTIGRRACLSAKRWQRLRLLFK</sequence>
<keyword evidence="2" id="KW-1185">Reference proteome</keyword>
<name>A0A4C1SVG3_EUMVA</name>
<comment type="caution">
    <text evidence="1">The sequence shown here is derived from an EMBL/GenBank/DDBJ whole genome shotgun (WGS) entry which is preliminary data.</text>
</comment>
<dbReference type="Proteomes" id="UP000299102">
    <property type="component" value="Unassembled WGS sequence"/>
</dbReference>